<gene>
    <name evidence="2" type="ORF">L195_g061845</name>
</gene>
<evidence type="ECO:0000313" key="3">
    <source>
        <dbReference type="Proteomes" id="UP000236291"/>
    </source>
</evidence>
<organism evidence="2 3">
    <name type="scientific">Trifolium pratense</name>
    <name type="common">Red clover</name>
    <dbReference type="NCBI Taxonomy" id="57577"/>
    <lineage>
        <taxon>Eukaryota</taxon>
        <taxon>Viridiplantae</taxon>
        <taxon>Streptophyta</taxon>
        <taxon>Embryophyta</taxon>
        <taxon>Tracheophyta</taxon>
        <taxon>Spermatophyta</taxon>
        <taxon>Magnoliopsida</taxon>
        <taxon>eudicotyledons</taxon>
        <taxon>Gunneridae</taxon>
        <taxon>Pentapetalae</taxon>
        <taxon>rosids</taxon>
        <taxon>fabids</taxon>
        <taxon>Fabales</taxon>
        <taxon>Fabaceae</taxon>
        <taxon>Papilionoideae</taxon>
        <taxon>50 kb inversion clade</taxon>
        <taxon>NPAAA clade</taxon>
        <taxon>Hologalegina</taxon>
        <taxon>IRL clade</taxon>
        <taxon>Trifolieae</taxon>
        <taxon>Trifolium</taxon>
    </lineage>
</organism>
<evidence type="ECO:0000256" key="1">
    <source>
        <dbReference type="SAM" id="MobiDB-lite"/>
    </source>
</evidence>
<evidence type="ECO:0000313" key="2">
    <source>
        <dbReference type="EMBL" id="PNX63890.1"/>
    </source>
</evidence>
<sequence>MYDANNPEQQLWEFNFHSKRKGTRYTPKQLLESMGRVWALEKDMFHYSSCPRDRYLPANMNEYAREWDYRMEESRRLRESLSYRHIKRPTKRSLQVPRDTDESLEMAI</sequence>
<dbReference type="AlphaFoldDB" id="A0A2K3KC64"/>
<dbReference type="EMBL" id="ASHM01159697">
    <property type="protein sequence ID" value="PNX63890.1"/>
    <property type="molecule type" value="Genomic_DNA"/>
</dbReference>
<feature type="region of interest" description="Disordered" evidence="1">
    <location>
        <begin position="88"/>
        <end position="108"/>
    </location>
</feature>
<dbReference type="Proteomes" id="UP000236291">
    <property type="component" value="Unassembled WGS sequence"/>
</dbReference>
<accession>A0A2K3KC64</accession>
<feature type="non-terminal residue" evidence="2">
    <location>
        <position position="108"/>
    </location>
</feature>
<comment type="caution">
    <text evidence="2">The sequence shown here is derived from an EMBL/GenBank/DDBJ whole genome shotgun (WGS) entry which is preliminary data.</text>
</comment>
<proteinExistence type="predicted"/>
<reference evidence="2 3" key="1">
    <citation type="journal article" date="2014" name="Am. J. Bot.">
        <title>Genome assembly and annotation for red clover (Trifolium pratense; Fabaceae).</title>
        <authorList>
            <person name="Istvanek J."/>
            <person name="Jaros M."/>
            <person name="Krenek A."/>
            <person name="Repkova J."/>
        </authorList>
    </citation>
    <scope>NUCLEOTIDE SEQUENCE [LARGE SCALE GENOMIC DNA]</scope>
    <source>
        <strain evidence="3">cv. Tatra</strain>
        <tissue evidence="2">Young leaves</tissue>
    </source>
</reference>
<reference evidence="2 3" key="2">
    <citation type="journal article" date="2017" name="Front. Plant Sci.">
        <title>Gene Classification and Mining of Molecular Markers Useful in Red Clover (Trifolium pratense) Breeding.</title>
        <authorList>
            <person name="Istvanek J."/>
            <person name="Dluhosova J."/>
            <person name="Dluhos P."/>
            <person name="Patkova L."/>
            <person name="Nedelnik J."/>
            <person name="Repkova J."/>
        </authorList>
    </citation>
    <scope>NUCLEOTIDE SEQUENCE [LARGE SCALE GENOMIC DNA]</scope>
    <source>
        <strain evidence="3">cv. Tatra</strain>
        <tissue evidence="2">Young leaves</tissue>
    </source>
</reference>
<name>A0A2K3KC64_TRIPR</name>
<protein>
    <submittedName>
        <fullName evidence="2">Uncharacterized protein</fullName>
    </submittedName>
</protein>